<feature type="compositionally biased region" description="Low complexity" evidence="1">
    <location>
        <begin position="46"/>
        <end position="73"/>
    </location>
</feature>
<feature type="region of interest" description="Disordered" evidence="1">
    <location>
        <begin position="104"/>
        <end position="170"/>
    </location>
</feature>
<feature type="compositionally biased region" description="Low complexity" evidence="1">
    <location>
        <begin position="9"/>
        <end position="28"/>
    </location>
</feature>
<feature type="region of interest" description="Disordered" evidence="1">
    <location>
        <begin position="192"/>
        <end position="256"/>
    </location>
</feature>
<accession>A0A9W6X324</accession>
<reference evidence="2" key="1">
    <citation type="submission" date="2023-04" db="EMBL/GenBank/DDBJ databases">
        <title>Phytophthora fragariaefolia NBRC 109709.</title>
        <authorList>
            <person name="Ichikawa N."/>
            <person name="Sato H."/>
            <person name="Tonouchi N."/>
        </authorList>
    </citation>
    <scope>NUCLEOTIDE SEQUENCE</scope>
    <source>
        <strain evidence="2">NBRC 109709</strain>
    </source>
</reference>
<dbReference type="AlphaFoldDB" id="A0A9W6X324"/>
<dbReference type="Proteomes" id="UP001165121">
    <property type="component" value="Unassembled WGS sequence"/>
</dbReference>
<evidence type="ECO:0000313" key="2">
    <source>
        <dbReference type="EMBL" id="GMF29074.1"/>
    </source>
</evidence>
<evidence type="ECO:0000256" key="1">
    <source>
        <dbReference type="SAM" id="MobiDB-lite"/>
    </source>
</evidence>
<gene>
    <name evidence="2" type="ORF">Pfra01_000614800</name>
</gene>
<organism evidence="2 3">
    <name type="scientific">Phytophthora fragariaefolia</name>
    <dbReference type="NCBI Taxonomy" id="1490495"/>
    <lineage>
        <taxon>Eukaryota</taxon>
        <taxon>Sar</taxon>
        <taxon>Stramenopiles</taxon>
        <taxon>Oomycota</taxon>
        <taxon>Peronosporomycetes</taxon>
        <taxon>Peronosporales</taxon>
        <taxon>Peronosporaceae</taxon>
        <taxon>Phytophthora</taxon>
    </lineage>
</organism>
<dbReference type="EMBL" id="BSXT01000515">
    <property type="protein sequence ID" value="GMF29074.1"/>
    <property type="molecule type" value="Genomic_DNA"/>
</dbReference>
<protein>
    <submittedName>
        <fullName evidence="2">Unnamed protein product</fullName>
    </submittedName>
</protein>
<evidence type="ECO:0000313" key="3">
    <source>
        <dbReference type="Proteomes" id="UP001165121"/>
    </source>
</evidence>
<proteinExistence type="predicted"/>
<keyword evidence="3" id="KW-1185">Reference proteome</keyword>
<feature type="region of interest" description="Disordered" evidence="1">
    <location>
        <begin position="1"/>
        <end position="91"/>
    </location>
</feature>
<comment type="caution">
    <text evidence="2">The sequence shown here is derived from an EMBL/GenBank/DDBJ whole genome shotgun (WGS) entry which is preliminary data.</text>
</comment>
<name>A0A9W6X324_9STRA</name>
<sequence>MEDIVGSQSTAAPSPTSRSASTAVSASVGGDGQEAADLLMQMANVASSPPHQQLQLPAQGQQPSQEGQGEQGAVQRQWEGPLLQGGPPTWENLLFQLGQGLKQSLQGATSELWRDVDKPRGGPPVPGDDNADSRAEPCGPSRDGLPPAGWRGGSPPCGPQGNFGQPSLHQPWRGYQVERSGAAPMLMRELWRDGPWNDRGAPPQSGGNNAWQPPRGGWDRRPQHSPRLFDQQQHGAAHPSEPRQVNAVEHNQGMHDASDVSSVEWILDSGSQANVCGDLSLFTTFR</sequence>